<feature type="transmembrane region" description="Helical" evidence="1">
    <location>
        <begin position="118"/>
        <end position="139"/>
    </location>
</feature>
<evidence type="ECO:0000256" key="1">
    <source>
        <dbReference type="SAM" id="Phobius"/>
    </source>
</evidence>
<organism evidence="2 3">
    <name type="scientific">Lacimicrobium alkaliphilum</name>
    <dbReference type="NCBI Taxonomy" id="1526571"/>
    <lineage>
        <taxon>Bacteria</taxon>
        <taxon>Pseudomonadati</taxon>
        <taxon>Pseudomonadota</taxon>
        <taxon>Gammaproteobacteria</taxon>
        <taxon>Alteromonadales</taxon>
        <taxon>Alteromonadaceae</taxon>
        <taxon>Lacimicrobium</taxon>
    </lineage>
</organism>
<feature type="transmembrane region" description="Helical" evidence="1">
    <location>
        <begin position="145"/>
        <end position="162"/>
    </location>
</feature>
<keyword evidence="1" id="KW-0812">Transmembrane</keyword>
<comment type="caution">
    <text evidence="2">The sequence shown here is derived from an EMBL/GenBank/DDBJ whole genome shotgun (WGS) entry which is preliminary data.</text>
</comment>
<feature type="transmembrane region" description="Helical" evidence="1">
    <location>
        <begin position="241"/>
        <end position="261"/>
    </location>
</feature>
<protein>
    <recommendedName>
        <fullName evidence="4">Beta-carotene 15,15'-monooxygenase</fullName>
    </recommendedName>
</protein>
<dbReference type="Proteomes" id="UP000614272">
    <property type="component" value="Unassembled WGS sequence"/>
</dbReference>
<accession>A0ABQ1RJW1</accession>
<feature type="transmembrane region" description="Helical" evidence="1">
    <location>
        <begin position="35"/>
        <end position="52"/>
    </location>
</feature>
<dbReference type="EMBL" id="BMGJ01000011">
    <property type="protein sequence ID" value="GGD70086.1"/>
    <property type="molecule type" value="Genomic_DNA"/>
</dbReference>
<name>A0ABQ1RJW1_9ALTE</name>
<keyword evidence="1" id="KW-1133">Transmembrane helix</keyword>
<dbReference type="Pfam" id="PF19632">
    <property type="entry name" value="DUF6136"/>
    <property type="match status" value="1"/>
</dbReference>
<sequence length="348" mass="38659">MGIGLVALFPMALPALVMLPLLSLGVLADPQTQSSLYLNTLWGYLLLLYSWMNFQRDGIYAARYQLYLKALPTNPAFKSLCDWGLIIYAANVFILGPVLLLIIVLVQQSGTLTSANSPAFLAELIPLLALVILSAYYGFIAVNNTLPWISLLVFPFLAFTWPEELSKLQWLLLWVIAIVTERFMPAVSIPSGNWPHGLFRLFLRADISSPGGEKLRLIALLLLIALTRISASSLHPDVQPYLLNLVCFLSALILASSLFGIQALRERYHLYLRSLSGGEFAQLAWGVTYVFLKTLIGVILIALAGIFEVVQWGLWLLFYTGALAGILWRPKWFLFVPCLVAIVVFLAA</sequence>
<keyword evidence="3" id="KW-1185">Reference proteome</keyword>
<evidence type="ECO:0008006" key="4">
    <source>
        <dbReference type="Google" id="ProtNLM"/>
    </source>
</evidence>
<feature type="transmembrane region" description="Helical" evidence="1">
    <location>
        <begin position="332"/>
        <end position="347"/>
    </location>
</feature>
<feature type="transmembrane region" description="Helical" evidence="1">
    <location>
        <begin position="85"/>
        <end position="106"/>
    </location>
</feature>
<dbReference type="InterPro" id="IPR045614">
    <property type="entry name" value="DUF6136"/>
</dbReference>
<evidence type="ECO:0000313" key="3">
    <source>
        <dbReference type="Proteomes" id="UP000614272"/>
    </source>
</evidence>
<gene>
    <name evidence="2" type="ORF">GCM10011357_26370</name>
</gene>
<evidence type="ECO:0000313" key="2">
    <source>
        <dbReference type="EMBL" id="GGD70086.1"/>
    </source>
</evidence>
<proteinExistence type="predicted"/>
<reference evidence="3" key="1">
    <citation type="journal article" date="2019" name="Int. J. Syst. Evol. Microbiol.">
        <title>The Global Catalogue of Microorganisms (GCM) 10K type strain sequencing project: providing services to taxonomists for standard genome sequencing and annotation.</title>
        <authorList>
            <consortium name="The Broad Institute Genomics Platform"/>
            <consortium name="The Broad Institute Genome Sequencing Center for Infectious Disease"/>
            <person name="Wu L."/>
            <person name="Ma J."/>
        </authorList>
    </citation>
    <scope>NUCLEOTIDE SEQUENCE [LARGE SCALE GENOMIC DNA]</scope>
    <source>
        <strain evidence="3">CGMCC 1.12923</strain>
    </source>
</reference>
<feature type="transmembrane region" description="Helical" evidence="1">
    <location>
        <begin position="6"/>
        <end position="28"/>
    </location>
</feature>
<keyword evidence="1" id="KW-0472">Membrane</keyword>